<dbReference type="EC" id="3.1.26.11" evidence="4"/>
<dbReference type="GO" id="GO:0042781">
    <property type="term" value="F:3'-tRNA processing endoribonuclease activity"/>
    <property type="evidence" value="ECO:0007669"/>
    <property type="project" value="UniProtKB-EC"/>
</dbReference>
<dbReference type="GO" id="GO:0046872">
    <property type="term" value="F:metal ion binding"/>
    <property type="evidence" value="ECO:0007669"/>
    <property type="project" value="UniProtKB-KW"/>
</dbReference>
<dbReference type="AlphaFoldDB" id="A0A0C7MLM9"/>
<dbReference type="GO" id="GO:0005634">
    <property type="term" value="C:nucleus"/>
    <property type="evidence" value="ECO:0007669"/>
    <property type="project" value="EnsemblFungi"/>
</dbReference>
<dbReference type="SUPFAM" id="SSF56281">
    <property type="entry name" value="Metallo-hydrolase/oxidoreductase"/>
    <property type="match status" value="2"/>
</dbReference>
<evidence type="ECO:0000256" key="7">
    <source>
        <dbReference type="ARBA" id="ARBA00022723"/>
    </source>
</evidence>
<dbReference type="InterPro" id="IPR027794">
    <property type="entry name" value="tRNase_Z_dom"/>
</dbReference>
<keyword evidence="9" id="KW-0378">Hydrolase</keyword>
<dbReference type="CDD" id="cd07718">
    <property type="entry name" value="RNaseZ_ELAC1_ELAC2-C-term-like_MBL-fold"/>
    <property type="match status" value="1"/>
</dbReference>
<accession>A0A0C7MLM9</accession>
<evidence type="ECO:0000256" key="1">
    <source>
        <dbReference type="ARBA" id="ARBA00000402"/>
    </source>
</evidence>
<dbReference type="GeneID" id="34684137"/>
<keyword evidence="6" id="KW-0540">Nuclease</keyword>
<reference evidence="12 13" key="1">
    <citation type="submission" date="2014-12" db="EMBL/GenBank/DDBJ databases">
        <authorList>
            <person name="Neuveglise Cecile"/>
        </authorList>
    </citation>
    <scope>NUCLEOTIDE SEQUENCE [LARGE SCALE GENOMIC DNA]</scope>
    <source>
        <strain evidence="12 13">CBS 12615</strain>
    </source>
</reference>
<sequence length="814" mass="92182">MFTITNITHPTVDTKRPLLLLQSEHGDKFLFGQIPEGTQRTFPENKTRLSKLESIFLTGTLSWASIGGLPGMILTLSDQGVKSMALFHGREIISFAVATWRYFVFRFGMKLSTNVLGDGQVYENKIMRVKSILVDSSTNDDEKSSSLLPKNLSSALRYIVSKMFPSQEPTARHDPASDCQMNVEIPPLQGSPTESTSYEITLKPVRGKFRVEEAMRLGVPKGQLFAQLTKGQSVTLEGGKVIEPHQVLEKQRDFAKVLILDIPSDAYLPQFREKFKDYDMSFLGAVYYFLGDSVTISRDLIELMEHFDHDHNQHFVSHSKICPNSIVFQSSAVTTLKLKAIQPQNYNLPLSSRVLSKEFYECFNKRLPRGNSVIQQSEVPLTSTIGEEKVHIMLQNDSVVIEPFTQGEQQVKLKCQKNFKPLPPWSSLYERHIAPLNIVSASQESVVGGGGRSNIFNNEAKKGKVEIVTIGTGSSLPSKYRNVISTLVKVPYNLNGKSYDRNILLDAGENTLGSLQRTIASADLPELFRNLRLIHLSHLHADHHLGIASLLSEWYKHNATNPNATIYIVVPWQYRIFLKEWLPVEGHKIEERIKFISCEHLVEGGYVRKEIKPLAFETYSEGGGPNNKKRRLECDDNSSFRDLETISQMYRDLKILSFQTCRAKHCDWAYSCAITFFTRSNSSSVFKVSYSGDTRPNIEKFAKSIGRNSDLLIHEATLENELHQDAVKKRHCTINEAIQVSNEMHAQKLILTHFSQRYPKLPQVDNNMKIEAKEYCFAFDGMIVAYDDIGRQVSKLGLLNSVFTEDQFSDDEEA</sequence>
<name>A0A0C7MLM9_9SACH</name>
<dbReference type="Pfam" id="PF13691">
    <property type="entry name" value="Lactamase_B_4"/>
    <property type="match status" value="1"/>
</dbReference>
<evidence type="ECO:0000256" key="4">
    <source>
        <dbReference type="ARBA" id="ARBA00012477"/>
    </source>
</evidence>
<evidence type="ECO:0000259" key="11">
    <source>
        <dbReference type="Pfam" id="PF13691"/>
    </source>
</evidence>
<keyword evidence="5" id="KW-0819">tRNA processing</keyword>
<gene>
    <name evidence="12" type="ORF">LALA0_S01e17678g</name>
</gene>
<evidence type="ECO:0000256" key="6">
    <source>
        <dbReference type="ARBA" id="ARBA00022722"/>
    </source>
</evidence>
<dbReference type="HOGENOM" id="CLU_006220_0_0_1"/>
<dbReference type="STRING" id="1245769.A0A0C7MLM9"/>
<dbReference type="PANTHER" id="PTHR12553">
    <property type="entry name" value="ZINC PHOSPHODIESTERASE ELAC PROTEIN 2"/>
    <property type="match status" value="1"/>
</dbReference>
<keyword evidence="10" id="KW-0862">Zinc</keyword>
<keyword evidence="13" id="KW-1185">Reference proteome</keyword>
<evidence type="ECO:0000256" key="10">
    <source>
        <dbReference type="ARBA" id="ARBA00022833"/>
    </source>
</evidence>
<organism evidence="12 13">
    <name type="scientific">Lachancea lanzarotensis</name>
    <dbReference type="NCBI Taxonomy" id="1245769"/>
    <lineage>
        <taxon>Eukaryota</taxon>
        <taxon>Fungi</taxon>
        <taxon>Dikarya</taxon>
        <taxon>Ascomycota</taxon>
        <taxon>Saccharomycotina</taxon>
        <taxon>Saccharomycetes</taxon>
        <taxon>Saccharomycetales</taxon>
        <taxon>Saccharomycetaceae</taxon>
        <taxon>Lachancea</taxon>
    </lineage>
</organism>
<comment type="cofactor">
    <cofactor evidence="2">
        <name>Zn(2+)</name>
        <dbReference type="ChEBI" id="CHEBI:29105"/>
    </cofactor>
</comment>
<dbReference type="OrthoDB" id="527344at2759"/>
<keyword evidence="7" id="KW-0479">Metal-binding</keyword>
<dbReference type="EMBL" id="LN736360">
    <property type="protein sequence ID" value="CEP60731.1"/>
    <property type="molecule type" value="Genomic_DNA"/>
</dbReference>
<protein>
    <recommendedName>
        <fullName evidence="4">ribonuclease Z</fullName>
        <ecNumber evidence="4">3.1.26.11</ecNumber>
    </recommendedName>
</protein>
<dbReference type="GO" id="GO:1990180">
    <property type="term" value="P:mitochondrial tRNA 3'-end processing"/>
    <property type="evidence" value="ECO:0007669"/>
    <property type="project" value="EnsemblFungi"/>
</dbReference>
<evidence type="ECO:0000256" key="8">
    <source>
        <dbReference type="ARBA" id="ARBA00022759"/>
    </source>
</evidence>
<dbReference type="InterPro" id="IPR036866">
    <property type="entry name" value="RibonucZ/Hydroxyglut_hydro"/>
</dbReference>
<proteinExistence type="inferred from homology"/>
<dbReference type="FunFam" id="3.60.15.10:FF:000065">
    <property type="entry name" value="Ribonuclease Z"/>
    <property type="match status" value="1"/>
</dbReference>
<comment type="similarity">
    <text evidence="3">Belongs to the RNase Z family.</text>
</comment>
<dbReference type="RefSeq" id="XP_022626972.1">
    <property type="nucleotide sequence ID" value="XM_022774923.1"/>
</dbReference>
<dbReference type="PANTHER" id="PTHR12553:SF49">
    <property type="entry name" value="ZINC PHOSPHODIESTERASE ELAC PROTEIN 2"/>
    <property type="match status" value="1"/>
</dbReference>
<evidence type="ECO:0000313" key="12">
    <source>
        <dbReference type="EMBL" id="CEP60731.1"/>
    </source>
</evidence>
<dbReference type="InterPro" id="IPR047151">
    <property type="entry name" value="RNZ2-like"/>
</dbReference>
<feature type="domain" description="tRNase Z endonuclease" evidence="11">
    <location>
        <begin position="6"/>
        <end position="68"/>
    </location>
</feature>
<evidence type="ECO:0000256" key="3">
    <source>
        <dbReference type="ARBA" id="ARBA00007823"/>
    </source>
</evidence>
<evidence type="ECO:0000313" key="13">
    <source>
        <dbReference type="Proteomes" id="UP000054304"/>
    </source>
</evidence>
<evidence type="ECO:0000256" key="2">
    <source>
        <dbReference type="ARBA" id="ARBA00001947"/>
    </source>
</evidence>
<evidence type="ECO:0000256" key="5">
    <source>
        <dbReference type="ARBA" id="ARBA00022694"/>
    </source>
</evidence>
<keyword evidence="8" id="KW-0255">Endonuclease</keyword>
<comment type="catalytic activity">
    <reaction evidence="1">
        <text>Endonucleolytic cleavage of RNA, removing extra 3' nucleotides from tRNA precursor, generating 3' termini of tRNAs. A 3'-hydroxy group is left at the tRNA terminus and a 5'-phosphoryl group is left at the trailer molecule.</text>
        <dbReference type="EC" id="3.1.26.11"/>
    </reaction>
</comment>
<dbReference type="GO" id="GO:0005739">
    <property type="term" value="C:mitochondrion"/>
    <property type="evidence" value="ECO:0007669"/>
    <property type="project" value="EnsemblFungi"/>
</dbReference>
<dbReference type="Gene3D" id="3.60.15.10">
    <property type="entry name" value="Ribonuclease Z/Hydroxyacylglutathione hydrolase-like"/>
    <property type="match status" value="2"/>
</dbReference>
<evidence type="ECO:0000256" key="9">
    <source>
        <dbReference type="ARBA" id="ARBA00022801"/>
    </source>
</evidence>
<dbReference type="Proteomes" id="UP000054304">
    <property type="component" value="Unassembled WGS sequence"/>
</dbReference>